<evidence type="ECO:0000313" key="7">
    <source>
        <dbReference type="EMBL" id="GAA2581889.1"/>
    </source>
</evidence>
<dbReference type="CDD" id="cd17321">
    <property type="entry name" value="MFS_MMR_MDR_like"/>
    <property type="match status" value="1"/>
</dbReference>
<dbReference type="Proteomes" id="UP001501509">
    <property type="component" value="Unassembled WGS sequence"/>
</dbReference>
<proteinExistence type="predicted"/>
<dbReference type="InterPro" id="IPR005829">
    <property type="entry name" value="Sugar_transporter_CS"/>
</dbReference>
<dbReference type="Gene3D" id="1.20.1720.10">
    <property type="entry name" value="Multidrug resistance protein D"/>
    <property type="match status" value="1"/>
</dbReference>
<feature type="transmembrane region" description="Helical" evidence="5">
    <location>
        <begin position="423"/>
        <end position="441"/>
    </location>
</feature>
<feature type="transmembrane region" description="Helical" evidence="5">
    <location>
        <begin position="349"/>
        <end position="371"/>
    </location>
</feature>
<dbReference type="InterPro" id="IPR036259">
    <property type="entry name" value="MFS_trans_sf"/>
</dbReference>
<dbReference type="Gene3D" id="1.20.1250.20">
    <property type="entry name" value="MFS general substrate transporter like domains"/>
    <property type="match status" value="1"/>
</dbReference>
<evidence type="ECO:0000256" key="4">
    <source>
        <dbReference type="ARBA" id="ARBA00023136"/>
    </source>
</evidence>
<keyword evidence="3 5" id="KW-1133">Transmembrane helix</keyword>
<organism evidence="7 8">
    <name type="scientific">Actinomadura fulvescens</name>
    <dbReference type="NCBI Taxonomy" id="46160"/>
    <lineage>
        <taxon>Bacteria</taxon>
        <taxon>Bacillati</taxon>
        <taxon>Actinomycetota</taxon>
        <taxon>Actinomycetes</taxon>
        <taxon>Streptosporangiales</taxon>
        <taxon>Thermomonosporaceae</taxon>
        <taxon>Actinomadura</taxon>
    </lineage>
</organism>
<dbReference type="Pfam" id="PF07690">
    <property type="entry name" value="MFS_1"/>
    <property type="match status" value="1"/>
</dbReference>
<dbReference type="InterPro" id="IPR020846">
    <property type="entry name" value="MFS_dom"/>
</dbReference>
<feature type="transmembrane region" description="Helical" evidence="5">
    <location>
        <begin position="183"/>
        <end position="203"/>
    </location>
</feature>
<dbReference type="PANTHER" id="PTHR42718:SF39">
    <property type="entry name" value="ACTINORHODIN TRANSPORTER-RELATED"/>
    <property type="match status" value="1"/>
</dbReference>
<feature type="domain" description="Major facilitator superfamily (MFS) profile" evidence="6">
    <location>
        <begin position="24"/>
        <end position="478"/>
    </location>
</feature>
<keyword evidence="2 5" id="KW-0812">Transmembrane</keyword>
<dbReference type="PROSITE" id="PS50850">
    <property type="entry name" value="MFS"/>
    <property type="match status" value="1"/>
</dbReference>
<feature type="transmembrane region" description="Helical" evidence="5">
    <location>
        <begin position="215"/>
        <end position="234"/>
    </location>
</feature>
<dbReference type="PANTHER" id="PTHR42718">
    <property type="entry name" value="MAJOR FACILITATOR SUPERFAMILY MULTIDRUG TRANSPORTER MFSC"/>
    <property type="match status" value="1"/>
</dbReference>
<sequence length="480" mass="50047">MKSTPTVPVAPETRARPPSIPWIAMSVVMIGSFMATLDSFIVVVAGPAIESELGASAGELQWVLAGYQLSYALLMITGGRLADVYGRRRIFTLGTAVFTLSSVACALAPDPGTLIAARVVQGTGAALMVPQVFALITVLVPEARRHSVYGVLGVVLGMASVSGQLVGGLLIGADLFGSGWRAVFWINVPIGVATLVLALRHVPESRSATARRLDVPGVVALSVALFLTVFPLIQGREQGWPWWTWACLAAGVLAFGVFTAVERSVESRGGDPLMKLSLFRQRSFSVGLVLVLAVYALLSSYYLALSLTLQLGLDMSAFDAGLVYAPAAATFFVFSMVAGRTVPRFGRRVLEAGSVVLAAGYLTTAVVLLSGPRITPLLVIPTLMLQSVGGGLLITPSLNVVLSRIKPESVGMASGALSTAQQVGAAVGVAVIGAVFFHSFHPATGRVHAAGHAFAMASIGAFVIAALAAVLVFLLPRRRG</sequence>
<name>A0ABN3PEQ3_9ACTN</name>
<dbReference type="SUPFAM" id="SSF103473">
    <property type="entry name" value="MFS general substrate transporter"/>
    <property type="match status" value="1"/>
</dbReference>
<evidence type="ECO:0000256" key="5">
    <source>
        <dbReference type="SAM" id="Phobius"/>
    </source>
</evidence>
<accession>A0ABN3PEQ3</accession>
<feature type="transmembrane region" description="Helical" evidence="5">
    <location>
        <begin position="453"/>
        <end position="475"/>
    </location>
</feature>
<dbReference type="PROSITE" id="PS00216">
    <property type="entry name" value="SUGAR_TRANSPORT_1"/>
    <property type="match status" value="1"/>
</dbReference>
<gene>
    <name evidence="7" type="ORF">GCM10010411_13240</name>
</gene>
<comment type="caution">
    <text evidence="7">The sequence shown here is derived from an EMBL/GenBank/DDBJ whole genome shotgun (WGS) entry which is preliminary data.</text>
</comment>
<evidence type="ECO:0000259" key="6">
    <source>
        <dbReference type="PROSITE" id="PS50850"/>
    </source>
</evidence>
<feature type="transmembrane region" description="Helical" evidence="5">
    <location>
        <begin position="90"/>
        <end position="109"/>
    </location>
</feature>
<evidence type="ECO:0000256" key="2">
    <source>
        <dbReference type="ARBA" id="ARBA00022692"/>
    </source>
</evidence>
<evidence type="ECO:0000313" key="8">
    <source>
        <dbReference type="Proteomes" id="UP001501509"/>
    </source>
</evidence>
<evidence type="ECO:0000256" key="3">
    <source>
        <dbReference type="ARBA" id="ARBA00022989"/>
    </source>
</evidence>
<keyword evidence="4 5" id="KW-0472">Membrane</keyword>
<dbReference type="PRINTS" id="PR01036">
    <property type="entry name" value="TCRTETB"/>
</dbReference>
<dbReference type="EMBL" id="BAAATD010000001">
    <property type="protein sequence ID" value="GAA2581889.1"/>
    <property type="molecule type" value="Genomic_DNA"/>
</dbReference>
<feature type="transmembrane region" description="Helical" evidence="5">
    <location>
        <begin position="147"/>
        <end position="171"/>
    </location>
</feature>
<keyword evidence="8" id="KW-1185">Reference proteome</keyword>
<comment type="subcellular location">
    <subcellularLocation>
        <location evidence="1">Cell membrane</location>
        <topology evidence="1">Multi-pass membrane protein</topology>
    </subcellularLocation>
</comment>
<feature type="transmembrane region" description="Helical" evidence="5">
    <location>
        <begin position="20"/>
        <end position="48"/>
    </location>
</feature>
<feature type="transmembrane region" description="Helical" evidence="5">
    <location>
        <begin position="323"/>
        <end position="342"/>
    </location>
</feature>
<protein>
    <submittedName>
        <fullName evidence="7">MFS transporter</fullName>
    </submittedName>
</protein>
<feature type="transmembrane region" description="Helical" evidence="5">
    <location>
        <begin position="240"/>
        <end position="261"/>
    </location>
</feature>
<feature type="transmembrane region" description="Helical" evidence="5">
    <location>
        <begin position="115"/>
        <end position="140"/>
    </location>
</feature>
<feature type="transmembrane region" description="Helical" evidence="5">
    <location>
        <begin position="377"/>
        <end position="402"/>
    </location>
</feature>
<feature type="transmembrane region" description="Helical" evidence="5">
    <location>
        <begin position="60"/>
        <end position="78"/>
    </location>
</feature>
<feature type="transmembrane region" description="Helical" evidence="5">
    <location>
        <begin position="282"/>
        <end position="303"/>
    </location>
</feature>
<dbReference type="InterPro" id="IPR011701">
    <property type="entry name" value="MFS"/>
</dbReference>
<evidence type="ECO:0000256" key="1">
    <source>
        <dbReference type="ARBA" id="ARBA00004651"/>
    </source>
</evidence>
<reference evidence="7 8" key="1">
    <citation type="journal article" date="2019" name="Int. J. Syst. Evol. Microbiol.">
        <title>The Global Catalogue of Microorganisms (GCM) 10K type strain sequencing project: providing services to taxonomists for standard genome sequencing and annotation.</title>
        <authorList>
            <consortium name="The Broad Institute Genomics Platform"/>
            <consortium name="The Broad Institute Genome Sequencing Center for Infectious Disease"/>
            <person name="Wu L."/>
            <person name="Ma J."/>
        </authorList>
    </citation>
    <scope>NUCLEOTIDE SEQUENCE [LARGE SCALE GENOMIC DNA]</scope>
    <source>
        <strain evidence="7 8">JCM 6833</strain>
    </source>
</reference>